<comment type="caution">
    <text evidence="2">The sequence shown here is derived from an EMBL/GenBank/DDBJ whole genome shotgun (WGS) entry which is preliminary data.</text>
</comment>
<name>A0A9P5ZCT0_9AGAR</name>
<organism evidence="2 3">
    <name type="scientific">Pholiota conissans</name>
    <dbReference type="NCBI Taxonomy" id="109636"/>
    <lineage>
        <taxon>Eukaryota</taxon>
        <taxon>Fungi</taxon>
        <taxon>Dikarya</taxon>
        <taxon>Basidiomycota</taxon>
        <taxon>Agaricomycotina</taxon>
        <taxon>Agaricomycetes</taxon>
        <taxon>Agaricomycetidae</taxon>
        <taxon>Agaricales</taxon>
        <taxon>Agaricineae</taxon>
        <taxon>Strophariaceae</taxon>
        <taxon>Pholiota</taxon>
    </lineage>
</organism>
<dbReference type="EMBL" id="MU155134">
    <property type="protein sequence ID" value="KAF9485703.1"/>
    <property type="molecule type" value="Genomic_DNA"/>
</dbReference>
<dbReference type="AlphaFoldDB" id="A0A9P5ZCT0"/>
<evidence type="ECO:0000313" key="3">
    <source>
        <dbReference type="Proteomes" id="UP000807469"/>
    </source>
</evidence>
<proteinExistence type="predicted"/>
<dbReference type="OrthoDB" id="3265918at2759"/>
<feature type="region of interest" description="Disordered" evidence="1">
    <location>
        <begin position="324"/>
        <end position="346"/>
    </location>
</feature>
<evidence type="ECO:0000256" key="1">
    <source>
        <dbReference type="SAM" id="MobiDB-lite"/>
    </source>
</evidence>
<dbReference type="Proteomes" id="UP000807469">
    <property type="component" value="Unassembled WGS sequence"/>
</dbReference>
<protein>
    <submittedName>
        <fullName evidence="2">Uncharacterized protein</fullName>
    </submittedName>
</protein>
<accession>A0A9P5ZCT0</accession>
<keyword evidence="3" id="KW-1185">Reference proteome</keyword>
<reference evidence="2" key="1">
    <citation type="submission" date="2020-11" db="EMBL/GenBank/DDBJ databases">
        <authorList>
            <consortium name="DOE Joint Genome Institute"/>
            <person name="Ahrendt S."/>
            <person name="Riley R."/>
            <person name="Andreopoulos W."/>
            <person name="Labutti K."/>
            <person name="Pangilinan J."/>
            <person name="Ruiz-Duenas F.J."/>
            <person name="Barrasa J.M."/>
            <person name="Sanchez-Garcia M."/>
            <person name="Camarero S."/>
            <person name="Miyauchi S."/>
            <person name="Serrano A."/>
            <person name="Linde D."/>
            <person name="Babiker R."/>
            <person name="Drula E."/>
            <person name="Ayuso-Fernandez I."/>
            <person name="Pacheco R."/>
            <person name="Padilla G."/>
            <person name="Ferreira P."/>
            <person name="Barriuso J."/>
            <person name="Kellner H."/>
            <person name="Castanera R."/>
            <person name="Alfaro M."/>
            <person name="Ramirez L."/>
            <person name="Pisabarro A.G."/>
            <person name="Kuo A."/>
            <person name="Tritt A."/>
            <person name="Lipzen A."/>
            <person name="He G."/>
            <person name="Yan M."/>
            <person name="Ng V."/>
            <person name="Cullen D."/>
            <person name="Martin F."/>
            <person name="Rosso M.-N."/>
            <person name="Henrissat B."/>
            <person name="Hibbett D."/>
            <person name="Martinez A.T."/>
            <person name="Grigoriev I.V."/>
        </authorList>
    </citation>
    <scope>NUCLEOTIDE SEQUENCE</scope>
    <source>
        <strain evidence="2">CIRM-BRFM 674</strain>
    </source>
</reference>
<gene>
    <name evidence="2" type="ORF">BDN70DRAFT_890009</name>
</gene>
<evidence type="ECO:0000313" key="2">
    <source>
        <dbReference type="EMBL" id="KAF9485703.1"/>
    </source>
</evidence>
<sequence length="370" mass="41234">MFRQDALSTNDKCQTAGGLDAFFPGYNPNKDPNRIGNHGDMLDPSHPSARMRISQFPKTSTNKDVLGIQIFPMARLIYGANPYPMIPIITWSERVLKAREAGFSGVRTKGGVIICKGKDEKDRPIPYLGTDQIYPEDDMQTYGIPTRNATPKGRLLDLAMRKLSRRIPMSFSNATSKKRMGSFAYMRANIAKRLRGAMQLIATRGAYAAQHVDPSTGEQRSEICLDDTKAGKKWTMQGWTYIFYPTTALYRMPLPDLISVVSDSLKTVNEAARKMENTWLAESLLNYRQPPLVGTPEKTTAVDFKSNMLLGNIPEANKSKLVAKSKPSEPNSALPLLARGPTGGKNPKIWKKELEMGMATLSKRLSRRNT</sequence>